<dbReference type="GO" id="GO:0005085">
    <property type="term" value="F:guanyl-nucleotide exchange factor activity"/>
    <property type="evidence" value="ECO:0007669"/>
    <property type="project" value="UniProtKB-KW"/>
</dbReference>
<dbReference type="GO" id="GO:0005737">
    <property type="term" value="C:cytoplasm"/>
    <property type="evidence" value="ECO:0007669"/>
    <property type="project" value="UniProtKB-SubCell"/>
</dbReference>
<feature type="domain" description="GDPGP1-like N-terminal" evidence="14">
    <location>
        <begin position="41"/>
        <end position="199"/>
    </location>
</feature>
<reference evidence="16" key="1">
    <citation type="submission" date="2011-05" db="EMBL/GenBank/DDBJ databases">
        <authorList>
            <person name="Richards S.R."/>
            <person name="Qu J."/>
            <person name="Jiang H."/>
            <person name="Jhangiani S.N."/>
            <person name="Agravi P."/>
            <person name="Goodspeed R."/>
            <person name="Gross S."/>
            <person name="Mandapat C."/>
            <person name="Jackson L."/>
            <person name="Mathew T."/>
            <person name="Pu L."/>
            <person name="Thornton R."/>
            <person name="Saada N."/>
            <person name="Wilczek-Boney K.B."/>
            <person name="Lee S."/>
            <person name="Kovar C."/>
            <person name="Wu Y."/>
            <person name="Scherer S.E."/>
            <person name="Worley K.C."/>
            <person name="Muzny D.M."/>
            <person name="Gibbs R."/>
        </authorList>
    </citation>
    <scope>NUCLEOTIDE SEQUENCE</scope>
    <source>
        <strain evidence="16">Brora</strain>
    </source>
</reference>
<name>T1JLX4_STRMM</name>
<keyword evidence="9" id="KW-0808">Transferase</keyword>
<dbReference type="EMBL" id="JH432212">
    <property type="status" value="NOT_ANNOTATED_CDS"/>
    <property type="molecule type" value="Genomic_DNA"/>
</dbReference>
<evidence type="ECO:0000256" key="7">
    <source>
        <dbReference type="ARBA" id="ARBA00022490"/>
    </source>
</evidence>
<dbReference type="Proteomes" id="UP000014500">
    <property type="component" value="Unassembled WGS sequence"/>
</dbReference>
<keyword evidence="16" id="KW-1185">Reference proteome</keyword>
<dbReference type="InterPro" id="IPR058866">
    <property type="entry name" value="GDPGP1_N"/>
</dbReference>
<comment type="similarity">
    <text evidence="4">Belongs to the GDPGP1 family.</text>
</comment>
<keyword evidence="11" id="KW-0547">Nucleotide-binding</keyword>
<evidence type="ECO:0000259" key="13">
    <source>
        <dbReference type="Pfam" id="PF26216"/>
    </source>
</evidence>
<dbReference type="PhylomeDB" id="T1JLX4"/>
<accession>T1JLX4</accession>
<evidence type="ECO:0000256" key="3">
    <source>
        <dbReference type="ARBA" id="ARBA00004496"/>
    </source>
</evidence>
<dbReference type="PANTHER" id="PTHR20884">
    <property type="entry name" value="GDP-D-GLUCOSE PHOSPHORYLASE 1"/>
    <property type="match status" value="1"/>
</dbReference>
<keyword evidence="8" id="KW-0344">Guanine-nucleotide releasing factor</keyword>
<keyword evidence="7" id="KW-0963">Cytoplasm</keyword>
<dbReference type="Pfam" id="PF26217">
    <property type="entry name" value="GDPGP1_N"/>
    <property type="match status" value="1"/>
</dbReference>
<evidence type="ECO:0000256" key="8">
    <source>
        <dbReference type="ARBA" id="ARBA00022658"/>
    </source>
</evidence>
<evidence type="ECO:0000313" key="15">
    <source>
        <dbReference type="EnsemblMetazoa" id="SMAR014854-PA"/>
    </source>
</evidence>
<evidence type="ECO:0000256" key="11">
    <source>
        <dbReference type="ARBA" id="ARBA00022741"/>
    </source>
</evidence>
<evidence type="ECO:0000256" key="4">
    <source>
        <dbReference type="ARBA" id="ARBA00006451"/>
    </source>
</evidence>
<comment type="catalytic activity">
    <reaction evidence="1">
        <text>GDP-alpha-D-glucose + phosphate = alpha-D-glucose 1-phosphate + GDP + H(+)</text>
        <dbReference type="Rhea" id="RHEA:30387"/>
        <dbReference type="ChEBI" id="CHEBI:15378"/>
        <dbReference type="ChEBI" id="CHEBI:43474"/>
        <dbReference type="ChEBI" id="CHEBI:58189"/>
        <dbReference type="ChEBI" id="CHEBI:58601"/>
        <dbReference type="ChEBI" id="CHEBI:62230"/>
        <dbReference type="EC" id="2.7.7.78"/>
    </reaction>
</comment>
<dbReference type="GO" id="GO:0016787">
    <property type="term" value="F:hydrolase activity"/>
    <property type="evidence" value="ECO:0007669"/>
    <property type="project" value="UniProtKB-KW"/>
</dbReference>
<protein>
    <recommendedName>
        <fullName evidence="6">GDP-D-glucose phosphorylase 1</fullName>
        <ecNumber evidence="5">2.7.7.78</ecNumber>
    </recommendedName>
</protein>
<reference evidence="15" key="2">
    <citation type="submission" date="2015-02" db="UniProtKB">
        <authorList>
            <consortium name="EnsemblMetazoa"/>
        </authorList>
    </citation>
    <scope>IDENTIFICATION</scope>
</reference>
<dbReference type="Pfam" id="PF26216">
    <property type="entry name" value="GDPGP1_C"/>
    <property type="match status" value="1"/>
</dbReference>
<keyword evidence="12" id="KW-0378">Hydrolase</keyword>
<organism evidence="15 16">
    <name type="scientific">Strigamia maritima</name>
    <name type="common">European centipede</name>
    <name type="synonym">Geophilus maritimus</name>
    <dbReference type="NCBI Taxonomy" id="126957"/>
    <lineage>
        <taxon>Eukaryota</taxon>
        <taxon>Metazoa</taxon>
        <taxon>Ecdysozoa</taxon>
        <taxon>Arthropoda</taxon>
        <taxon>Myriapoda</taxon>
        <taxon>Chilopoda</taxon>
        <taxon>Pleurostigmophora</taxon>
        <taxon>Geophilomorpha</taxon>
        <taxon>Linotaeniidae</taxon>
        <taxon>Strigamia</taxon>
    </lineage>
</organism>
<evidence type="ECO:0000256" key="10">
    <source>
        <dbReference type="ARBA" id="ARBA00022695"/>
    </source>
</evidence>
<evidence type="ECO:0000256" key="2">
    <source>
        <dbReference type="ARBA" id="ARBA00003049"/>
    </source>
</evidence>
<evidence type="ECO:0000256" key="6">
    <source>
        <dbReference type="ARBA" id="ARBA00018857"/>
    </source>
</evidence>
<dbReference type="PANTHER" id="PTHR20884:SF8">
    <property type="entry name" value="GDP-D-GLUCOSE PHOSPHORYLASE 1"/>
    <property type="match status" value="1"/>
</dbReference>
<dbReference type="HOGENOM" id="CLU_041964_2_1_1"/>
<dbReference type="InterPro" id="IPR026506">
    <property type="entry name" value="GDPGP"/>
</dbReference>
<keyword evidence="10" id="KW-0548">Nucleotidyltransferase</keyword>
<evidence type="ECO:0000313" key="16">
    <source>
        <dbReference type="Proteomes" id="UP000014500"/>
    </source>
</evidence>
<dbReference type="OMA" id="LEVMMTI"/>
<dbReference type="GO" id="GO:0080048">
    <property type="term" value="F:GDP-D-glucose phosphorylase activity"/>
    <property type="evidence" value="ECO:0007669"/>
    <property type="project" value="UniProtKB-EC"/>
</dbReference>
<evidence type="ECO:0000256" key="1">
    <source>
        <dbReference type="ARBA" id="ARBA00000063"/>
    </source>
</evidence>
<evidence type="ECO:0000259" key="14">
    <source>
        <dbReference type="Pfam" id="PF26217"/>
    </source>
</evidence>
<comment type="subcellular location">
    <subcellularLocation>
        <location evidence="3">Cytoplasm</location>
    </subcellularLocation>
</comment>
<dbReference type="GO" id="GO:0006006">
    <property type="term" value="P:glucose metabolic process"/>
    <property type="evidence" value="ECO:0007669"/>
    <property type="project" value="TreeGrafter"/>
</dbReference>
<sequence>MSGQSQTSVCSYTENDFYLTVPRWRDGAQVNLRGFQAGTAFDSQLQLGWNEAKRKGCFRYDLDNLDTRILAGKFGFLAQLNINRAQQRRHPQTIQSLTQPFDHTQFNFTQIKQDEILFELRRSQMPSPNRHLVIINVSPLEYCNSLLVPSIDSLKPQILDASGLRLAIETVLLSASPSFRVGFNSLCAYASVNHYHFHIFYLNAPLYLETVSVAYIANDCYEVCDYAVPGFTFQLENGDIDRLVNAVMRVVVQLQSLLVAHNVFITRGAAFGEFNPISYSTVRVFLWPREPADDDKDKTAFNVACCEISGHLPVKEEAAFHSLCEGQVVDALRKACEQTYHNVRAKIFNC</sequence>
<evidence type="ECO:0000256" key="12">
    <source>
        <dbReference type="ARBA" id="ARBA00022801"/>
    </source>
</evidence>
<feature type="domain" description="GDPGP1-like C-terminal" evidence="13">
    <location>
        <begin position="219"/>
        <end position="348"/>
    </location>
</feature>
<evidence type="ECO:0000256" key="9">
    <source>
        <dbReference type="ARBA" id="ARBA00022679"/>
    </source>
</evidence>
<dbReference type="EnsemblMetazoa" id="SMAR014854-RA">
    <property type="protein sequence ID" value="SMAR014854-PA"/>
    <property type="gene ID" value="SMAR014854"/>
</dbReference>
<dbReference type="STRING" id="126957.T1JLX4"/>
<dbReference type="GO" id="GO:0000166">
    <property type="term" value="F:nucleotide binding"/>
    <property type="evidence" value="ECO:0007669"/>
    <property type="project" value="UniProtKB-KW"/>
</dbReference>
<dbReference type="eggNOG" id="KOG2720">
    <property type="taxonomic scope" value="Eukaryota"/>
</dbReference>
<comment type="function">
    <text evidence="2">Specific and highly efficient GDP-D-glucose phosphorylase regulating the levels of GDP-D-glucose in cells.</text>
</comment>
<dbReference type="AlphaFoldDB" id="T1JLX4"/>
<proteinExistence type="inferred from homology"/>
<evidence type="ECO:0000256" key="5">
    <source>
        <dbReference type="ARBA" id="ARBA00012507"/>
    </source>
</evidence>
<dbReference type="InterPro" id="IPR058865">
    <property type="entry name" value="GDPGP1_C"/>
</dbReference>
<dbReference type="EC" id="2.7.7.78" evidence="5"/>